<evidence type="ECO:0000256" key="2">
    <source>
        <dbReference type="ARBA" id="ARBA00022763"/>
    </source>
</evidence>
<sequence>MFAQPIQRLTEFFLKFPGVGPKQAARFAFYLLREDGAAVRALAEAIAKIQDEVRLCGQCYKTFDANGAATPDAGGSNGTALCELCRNPKRNARQVLVIEKEADLENVERSRTYEGLYHVLGGIIDPLDSSAPARLHLKELFARMQALANAGGPLELILGTNPTTEGDATALYLERVFAPLRGAHPSFRVSRLGRGLTTGSELEYSDEMTITNALQNRK</sequence>
<dbReference type="HAMAP" id="MF_00017">
    <property type="entry name" value="RecR"/>
    <property type="match status" value="1"/>
</dbReference>
<keyword evidence="5 7" id="KW-0233">DNA recombination</keyword>
<evidence type="ECO:0000313" key="10">
    <source>
        <dbReference type="Proteomes" id="UP000178977"/>
    </source>
</evidence>
<comment type="caution">
    <text evidence="7">Lacks conserved residue(s) required for the propagation of feature annotation.</text>
</comment>
<evidence type="ECO:0000256" key="4">
    <source>
        <dbReference type="ARBA" id="ARBA00022833"/>
    </source>
</evidence>
<dbReference type="EMBL" id="MHQT01000015">
    <property type="protein sequence ID" value="OHA09704.1"/>
    <property type="molecule type" value="Genomic_DNA"/>
</dbReference>
<comment type="similarity">
    <text evidence="7">Belongs to the RecR family.</text>
</comment>
<keyword evidence="2 7" id="KW-0227">DNA damage</keyword>
<dbReference type="InterPro" id="IPR006171">
    <property type="entry name" value="TOPRIM_dom"/>
</dbReference>
<dbReference type="SMART" id="SM00493">
    <property type="entry name" value="TOPRIM"/>
    <property type="match status" value="1"/>
</dbReference>
<reference evidence="9 10" key="1">
    <citation type="journal article" date="2016" name="Nat. Commun.">
        <title>Thousands of microbial genomes shed light on interconnected biogeochemical processes in an aquifer system.</title>
        <authorList>
            <person name="Anantharaman K."/>
            <person name="Brown C.T."/>
            <person name="Hug L.A."/>
            <person name="Sharon I."/>
            <person name="Castelle C.J."/>
            <person name="Probst A.J."/>
            <person name="Thomas B.C."/>
            <person name="Singh A."/>
            <person name="Wilkins M.J."/>
            <person name="Karaoz U."/>
            <person name="Brodie E.L."/>
            <person name="Williams K.H."/>
            <person name="Hubbard S.S."/>
            <person name="Banfield J.F."/>
        </authorList>
    </citation>
    <scope>NUCLEOTIDE SEQUENCE [LARGE SCALE GENOMIC DNA]</scope>
</reference>
<keyword evidence="4 7" id="KW-0862">Zinc</keyword>
<dbReference type="Pfam" id="PF21175">
    <property type="entry name" value="RecR_C"/>
    <property type="match status" value="1"/>
</dbReference>
<evidence type="ECO:0000256" key="5">
    <source>
        <dbReference type="ARBA" id="ARBA00023172"/>
    </source>
</evidence>
<dbReference type="Proteomes" id="UP000178977">
    <property type="component" value="Unassembled WGS sequence"/>
</dbReference>
<dbReference type="NCBIfam" id="TIGR00615">
    <property type="entry name" value="recR"/>
    <property type="match status" value="1"/>
</dbReference>
<comment type="function">
    <text evidence="7">May play a role in DNA repair. It seems to be involved in an RecBC-independent recombinational process of DNA repair. It may act with RecF and RecO.</text>
</comment>
<keyword evidence="3 7" id="KW-0863">Zinc-finger</keyword>
<dbReference type="GO" id="GO:0006281">
    <property type="term" value="P:DNA repair"/>
    <property type="evidence" value="ECO:0007669"/>
    <property type="project" value="UniProtKB-UniRule"/>
</dbReference>
<name>A0A1G2LDT5_9BACT</name>
<evidence type="ECO:0000313" key="9">
    <source>
        <dbReference type="EMBL" id="OHA09704.1"/>
    </source>
</evidence>
<evidence type="ECO:0000256" key="1">
    <source>
        <dbReference type="ARBA" id="ARBA00022723"/>
    </source>
</evidence>
<dbReference type="GO" id="GO:0006310">
    <property type="term" value="P:DNA recombination"/>
    <property type="evidence" value="ECO:0007669"/>
    <property type="project" value="UniProtKB-UniRule"/>
</dbReference>
<keyword evidence="1 7" id="KW-0479">Metal-binding</keyword>
<comment type="caution">
    <text evidence="9">The sequence shown here is derived from an EMBL/GenBank/DDBJ whole genome shotgun (WGS) entry which is preliminary data.</text>
</comment>
<evidence type="ECO:0000256" key="7">
    <source>
        <dbReference type="HAMAP-Rule" id="MF_00017"/>
    </source>
</evidence>
<evidence type="ECO:0000256" key="3">
    <source>
        <dbReference type="ARBA" id="ARBA00022771"/>
    </source>
</evidence>
<dbReference type="PANTHER" id="PTHR30446:SF0">
    <property type="entry name" value="RECOMBINATION PROTEIN RECR"/>
    <property type="match status" value="1"/>
</dbReference>
<evidence type="ECO:0000259" key="8">
    <source>
        <dbReference type="PROSITE" id="PS50880"/>
    </source>
</evidence>
<dbReference type="Pfam" id="PF13662">
    <property type="entry name" value="Toprim_4"/>
    <property type="match status" value="1"/>
</dbReference>
<dbReference type="STRING" id="1802281.A3A44_01320"/>
<protein>
    <recommendedName>
        <fullName evidence="7">Recombination protein RecR</fullName>
    </recommendedName>
</protein>
<evidence type="ECO:0000256" key="6">
    <source>
        <dbReference type="ARBA" id="ARBA00023204"/>
    </source>
</evidence>
<accession>A0A1G2LDT5</accession>
<dbReference type="AlphaFoldDB" id="A0A1G2LDT5"/>
<dbReference type="InterPro" id="IPR000093">
    <property type="entry name" value="DNA_Rcmb_RecR"/>
</dbReference>
<dbReference type="GO" id="GO:0003677">
    <property type="term" value="F:DNA binding"/>
    <property type="evidence" value="ECO:0007669"/>
    <property type="project" value="UniProtKB-UniRule"/>
</dbReference>
<dbReference type="InterPro" id="IPR023627">
    <property type="entry name" value="Rcmb_RecR"/>
</dbReference>
<gene>
    <name evidence="7" type="primary">recR</name>
    <name evidence="9" type="ORF">A3A44_01320</name>
</gene>
<dbReference type="SUPFAM" id="SSF111304">
    <property type="entry name" value="Recombination protein RecR"/>
    <property type="match status" value="1"/>
</dbReference>
<proteinExistence type="inferred from homology"/>
<dbReference type="Pfam" id="PF21176">
    <property type="entry name" value="RecR_HhH"/>
    <property type="match status" value="1"/>
</dbReference>
<dbReference type="PROSITE" id="PS50880">
    <property type="entry name" value="TOPRIM"/>
    <property type="match status" value="1"/>
</dbReference>
<dbReference type="PANTHER" id="PTHR30446">
    <property type="entry name" value="RECOMBINATION PROTEIN RECR"/>
    <property type="match status" value="1"/>
</dbReference>
<feature type="domain" description="Toprim" evidence="8">
    <location>
        <begin position="93"/>
        <end position="195"/>
    </location>
</feature>
<keyword evidence="6 7" id="KW-0234">DNA repair</keyword>
<organism evidence="9 10">
    <name type="scientific">Candidatus Sungbacteria bacterium RIFCSPLOWO2_01_FULL_60_25</name>
    <dbReference type="NCBI Taxonomy" id="1802281"/>
    <lineage>
        <taxon>Bacteria</taxon>
        <taxon>Candidatus Sungiibacteriota</taxon>
    </lineage>
</organism>
<dbReference type="Gene3D" id="3.40.1360.10">
    <property type="match status" value="1"/>
</dbReference>
<dbReference type="Gene3D" id="1.10.8.420">
    <property type="entry name" value="RecR Domain 1"/>
    <property type="match status" value="1"/>
</dbReference>
<dbReference type="GO" id="GO:0008270">
    <property type="term" value="F:zinc ion binding"/>
    <property type="evidence" value="ECO:0007669"/>
    <property type="project" value="UniProtKB-KW"/>
</dbReference>